<organism evidence="2 3">
    <name type="scientific">Penicillium atrosanguineum</name>
    <dbReference type="NCBI Taxonomy" id="1132637"/>
    <lineage>
        <taxon>Eukaryota</taxon>
        <taxon>Fungi</taxon>
        <taxon>Dikarya</taxon>
        <taxon>Ascomycota</taxon>
        <taxon>Pezizomycotina</taxon>
        <taxon>Eurotiomycetes</taxon>
        <taxon>Eurotiomycetidae</taxon>
        <taxon>Eurotiales</taxon>
        <taxon>Aspergillaceae</taxon>
        <taxon>Penicillium</taxon>
    </lineage>
</organism>
<dbReference type="Gene3D" id="2.60.120.10">
    <property type="entry name" value="Jelly Rolls"/>
    <property type="match status" value="1"/>
</dbReference>
<dbReference type="PANTHER" id="PTHR36114:SF1">
    <property type="entry name" value="16.7 KDA PROTEIN IN WHIE LOCUS"/>
    <property type="match status" value="1"/>
</dbReference>
<dbReference type="InterPro" id="IPR052044">
    <property type="entry name" value="PKS_Associated_Protein"/>
</dbReference>
<accession>A0A9W9PPU5</accession>
<evidence type="ECO:0000313" key="3">
    <source>
        <dbReference type="Proteomes" id="UP001147746"/>
    </source>
</evidence>
<comment type="caution">
    <text evidence="2">The sequence shown here is derived from an EMBL/GenBank/DDBJ whole genome shotgun (WGS) entry which is preliminary data.</text>
</comment>
<name>A0A9W9PPU5_9EURO</name>
<dbReference type="CDD" id="cd02226">
    <property type="entry name" value="cupin_YdbB-like"/>
    <property type="match status" value="1"/>
</dbReference>
<dbReference type="Proteomes" id="UP001147746">
    <property type="component" value="Unassembled WGS sequence"/>
</dbReference>
<reference evidence="2" key="1">
    <citation type="submission" date="2022-12" db="EMBL/GenBank/DDBJ databases">
        <authorList>
            <person name="Petersen C."/>
        </authorList>
    </citation>
    <scope>NUCLEOTIDE SEQUENCE</scope>
    <source>
        <strain evidence="2">IBT 21472</strain>
    </source>
</reference>
<proteinExistence type="predicted"/>
<dbReference type="PANTHER" id="PTHR36114">
    <property type="entry name" value="16.7 KDA PROTEIN IN WHIE LOCUS"/>
    <property type="match status" value="1"/>
</dbReference>
<dbReference type="InterPro" id="IPR013096">
    <property type="entry name" value="Cupin_2"/>
</dbReference>
<dbReference type="SUPFAM" id="SSF51182">
    <property type="entry name" value="RmlC-like cupins"/>
    <property type="match status" value="1"/>
</dbReference>
<protein>
    <recommendedName>
        <fullName evidence="1">Cupin type-2 domain-containing protein</fullName>
    </recommendedName>
</protein>
<dbReference type="InterPro" id="IPR014710">
    <property type="entry name" value="RmlC-like_jellyroll"/>
</dbReference>
<dbReference type="AlphaFoldDB" id="A0A9W9PPU5"/>
<dbReference type="Pfam" id="PF07883">
    <property type="entry name" value="Cupin_2"/>
    <property type="match status" value="1"/>
</dbReference>
<reference evidence="2" key="2">
    <citation type="journal article" date="2023" name="IMA Fungus">
        <title>Comparative genomic study of the Penicillium genus elucidates a diverse pangenome and 15 lateral gene transfer events.</title>
        <authorList>
            <person name="Petersen C."/>
            <person name="Sorensen T."/>
            <person name="Nielsen M.R."/>
            <person name="Sondergaard T.E."/>
            <person name="Sorensen J.L."/>
            <person name="Fitzpatrick D.A."/>
            <person name="Frisvad J.C."/>
            <person name="Nielsen K.L."/>
        </authorList>
    </citation>
    <scope>NUCLEOTIDE SEQUENCE</scope>
    <source>
        <strain evidence="2">IBT 21472</strain>
    </source>
</reference>
<dbReference type="EMBL" id="JAPZBO010000010">
    <property type="protein sequence ID" value="KAJ5300039.1"/>
    <property type="molecule type" value="Genomic_DNA"/>
</dbReference>
<dbReference type="InterPro" id="IPR011051">
    <property type="entry name" value="RmlC_Cupin_sf"/>
</dbReference>
<dbReference type="InterPro" id="IPR001929">
    <property type="entry name" value="Germin"/>
</dbReference>
<evidence type="ECO:0000259" key="1">
    <source>
        <dbReference type="Pfam" id="PF07883"/>
    </source>
</evidence>
<evidence type="ECO:0000313" key="2">
    <source>
        <dbReference type="EMBL" id="KAJ5300039.1"/>
    </source>
</evidence>
<sequence length="141" mass="15399">MRSLSPQQPTKVSTAKTLEKIQSFWAPKLVGSLNKAYEIKLAKLSGEFVWHSHPDTDELFFVISGVLTIKFREPGASHELDDVTLAPGELLVIPKGVRHCPVTQKGEEVAVMLLEPTGVINTGDAATTEGLTNAVEDFRQT</sequence>
<dbReference type="GO" id="GO:0030145">
    <property type="term" value="F:manganese ion binding"/>
    <property type="evidence" value="ECO:0007669"/>
    <property type="project" value="InterPro"/>
</dbReference>
<gene>
    <name evidence="2" type="ORF">N7476_011596</name>
</gene>
<dbReference type="PRINTS" id="PR00325">
    <property type="entry name" value="GERMIN"/>
</dbReference>
<feature type="domain" description="Cupin type-2" evidence="1">
    <location>
        <begin position="47"/>
        <end position="113"/>
    </location>
</feature>
<keyword evidence="3" id="KW-1185">Reference proteome</keyword>